<dbReference type="Gene3D" id="3.40.710.10">
    <property type="entry name" value="DD-peptidase/beta-lactamase superfamily"/>
    <property type="match status" value="1"/>
</dbReference>
<dbReference type="InterPro" id="IPR001466">
    <property type="entry name" value="Beta-lactam-related"/>
</dbReference>
<feature type="chain" id="PRO_5003900001" description="Beta-lactamase-related domain-containing protein" evidence="1">
    <location>
        <begin position="23"/>
        <end position="489"/>
    </location>
</feature>
<accession>K6X257</accession>
<name>K6X257_9ALTE</name>
<reference evidence="3 4" key="1">
    <citation type="journal article" date="2017" name="Antonie Van Leeuwenhoek">
        <title>Rhizobium rhizosphaerae sp. nov., a novel species isolated from rice rhizosphere.</title>
        <authorList>
            <person name="Zhao J.J."/>
            <person name="Zhang J."/>
            <person name="Zhang R.J."/>
            <person name="Zhang C.W."/>
            <person name="Yin H.Q."/>
            <person name="Zhang X.X."/>
        </authorList>
    </citation>
    <scope>NUCLEOTIDE SEQUENCE [LARGE SCALE GENOMIC DNA]</scope>
    <source>
        <strain evidence="3 4">E3</strain>
    </source>
</reference>
<feature type="signal peptide" evidence="1">
    <location>
        <begin position="1"/>
        <end position="22"/>
    </location>
</feature>
<dbReference type="Proteomes" id="UP000006334">
    <property type="component" value="Unassembled WGS sequence"/>
</dbReference>
<dbReference type="AlphaFoldDB" id="K6X257"/>
<keyword evidence="4" id="KW-1185">Reference proteome</keyword>
<dbReference type="Pfam" id="PF00144">
    <property type="entry name" value="Beta-lactamase"/>
    <property type="match status" value="1"/>
</dbReference>
<gene>
    <name evidence="3" type="ORF">GLIP_2116</name>
</gene>
<proteinExistence type="predicted"/>
<dbReference type="RefSeq" id="WP_008844560.1">
    <property type="nucleotide sequence ID" value="NZ_BAEN01000041.1"/>
</dbReference>
<dbReference type="eggNOG" id="COG1680">
    <property type="taxonomic scope" value="Bacteria"/>
</dbReference>
<dbReference type="OrthoDB" id="5638366at2"/>
<dbReference type="PANTHER" id="PTHR46825:SF9">
    <property type="entry name" value="BETA-LACTAMASE-RELATED DOMAIN-CONTAINING PROTEIN"/>
    <property type="match status" value="1"/>
</dbReference>
<evidence type="ECO:0000256" key="1">
    <source>
        <dbReference type="SAM" id="SignalP"/>
    </source>
</evidence>
<evidence type="ECO:0000259" key="2">
    <source>
        <dbReference type="Pfam" id="PF00144"/>
    </source>
</evidence>
<feature type="domain" description="Beta-lactamase-related" evidence="2">
    <location>
        <begin position="40"/>
        <end position="369"/>
    </location>
</feature>
<dbReference type="InterPro" id="IPR050491">
    <property type="entry name" value="AmpC-like"/>
</dbReference>
<dbReference type="STRING" id="1127673.GLIP_2116"/>
<dbReference type="PANTHER" id="PTHR46825">
    <property type="entry name" value="D-ALANYL-D-ALANINE-CARBOXYPEPTIDASE/ENDOPEPTIDASE AMPH"/>
    <property type="match status" value="1"/>
</dbReference>
<dbReference type="EMBL" id="BAEN01000041">
    <property type="protein sequence ID" value="GAC14744.1"/>
    <property type="molecule type" value="Genomic_DNA"/>
</dbReference>
<sequence length="489" mass="53333">MYKLIGTIFLTAILTACGGSNSNEPSPNPNPSPDQFAQLRSTIEQGLSNNNTAAISIAIYKGGDVVFAEAIGEKVKGSGEPVTTDTLFQLGSTTKMFTAVSTLQLIELGSIALDDKLVSVLPQIQYTSNQTLDWQGIEIQHLLTHQSGLRDSGLQSNEELQTYMKAVYPQQSGLMNPPGQFHNYSNPNWSYLGAIIEELSGLGFDEYIKMNVFDDLGMTRSAVGRSGAEVDGNYALGYQALDPSEDGTFVTDINQIPETIAGHPAGTETWSTPTEQLKMAEFLLNGNESILDSSLREQLTTAHVSEDLGGLPMNYGYGIYVDEGFQNDGAWYPVRNWNHGGNTLSYTSVFYVFPDSDIAISIMSSGAFNDLAPTLLAALDAVSTLPAPEALPLIPNDPTKYVKHEGIYTTENFTFIIEAEGNNLTIAIPELDSMPEPIPYERELQHFGDDTFFAEIGGEVSYLTFIPIETDGESVYIRNRELVAIKDGY</sequence>
<dbReference type="InterPro" id="IPR012338">
    <property type="entry name" value="Beta-lactam/transpept-like"/>
</dbReference>
<comment type="caution">
    <text evidence="3">The sequence shown here is derived from an EMBL/GenBank/DDBJ whole genome shotgun (WGS) entry which is preliminary data.</text>
</comment>
<keyword evidence="1" id="KW-0732">Signal</keyword>
<dbReference type="SUPFAM" id="SSF56601">
    <property type="entry name" value="beta-lactamase/transpeptidase-like"/>
    <property type="match status" value="1"/>
</dbReference>
<evidence type="ECO:0000313" key="4">
    <source>
        <dbReference type="Proteomes" id="UP000006334"/>
    </source>
</evidence>
<evidence type="ECO:0000313" key="3">
    <source>
        <dbReference type="EMBL" id="GAC14744.1"/>
    </source>
</evidence>
<protein>
    <recommendedName>
        <fullName evidence="2">Beta-lactamase-related domain-containing protein</fullName>
    </recommendedName>
</protein>
<dbReference type="PROSITE" id="PS51257">
    <property type="entry name" value="PROKAR_LIPOPROTEIN"/>
    <property type="match status" value="1"/>
</dbReference>
<organism evidence="3 4">
    <name type="scientific">Aliiglaciecola lipolytica E3</name>
    <dbReference type="NCBI Taxonomy" id="1127673"/>
    <lineage>
        <taxon>Bacteria</taxon>
        <taxon>Pseudomonadati</taxon>
        <taxon>Pseudomonadota</taxon>
        <taxon>Gammaproteobacteria</taxon>
        <taxon>Alteromonadales</taxon>
        <taxon>Alteromonadaceae</taxon>
        <taxon>Aliiglaciecola</taxon>
    </lineage>
</organism>